<evidence type="ECO:0000313" key="1">
    <source>
        <dbReference type="Proteomes" id="UP000887579"/>
    </source>
</evidence>
<dbReference type="WBParaSite" id="ES5_v2.g12322.t1">
    <property type="protein sequence ID" value="ES5_v2.g12322.t1"/>
    <property type="gene ID" value="ES5_v2.g12322"/>
</dbReference>
<protein>
    <submittedName>
        <fullName evidence="2">Amine oxidase domain-containing protein</fullName>
    </submittedName>
</protein>
<accession>A0AC34F574</accession>
<reference evidence="2" key="1">
    <citation type="submission" date="2022-11" db="UniProtKB">
        <authorList>
            <consortium name="WormBaseParasite"/>
        </authorList>
    </citation>
    <scope>IDENTIFICATION</scope>
</reference>
<organism evidence="1 2">
    <name type="scientific">Panagrolaimus sp. ES5</name>
    <dbReference type="NCBI Taxonomy" id="591445"/>
    <lineage>
        <taxon>Eukaryota</taxon>
        <taxon>Metazoa</taxon>
        <taxon>Ecdysozoa</taxon>
        <taxon>Nematoda</taxon>
        <taxon>Chromadorea</taxon>
        <taxon>Rhabditida</taxon>
        <taxon>Tylenchina</taxon>
        <taxon>Panagrolaimomorpha</taxon>
        <taxon>Panagrolaimoidea</taxon>
        <taxon>Panagrolaimidae</taxon>
        <taxon>Panagrolaimus</taxon>
    </lineage>
</organism>
<evidence type="ECO:0000313" key="2">
    <source>
        <dbReference type="WBParaSite" id="ES5_v2.g12322.t1"/>
    </source>
</evidence>
<dbReference type="Proteomes" id="UP000887579">
    <property type="component" value="Unplaced"/>
</dbReference>
<name>A0AC34F574_9BILA</name>
<proteinExistence type="predicted"/>
<sequence length="419" mass="47677">MNFNLISALIFCCFFASIKSQHQKQQPKVAIIGAGVAEDGWLQLGAQYIDGNKNPLFDIAKNLGVVDYTVEDYEHLDISEIRYGNCPIQESDIEAFKDFIAPLNDNYRYVAENDEKKSYDETIKRMYDKDYANFLKLSLRTMTEWDVLDGNDVSYSTTKTGYTAILSYLSSKIPTSKFHLNYRIANINFSGEETKLTLANGTVINEEFNYVIVTTALGHLKKFARKMFIPQLPDRLLKAIDKIGMGTSEKIFLEYSDTTWMDTFLTPLPVPGCQGQNEVGEIEMEFNTFQKVSWTPNVIMAWIAGHGPEKVDKISDKELSKILTKLFQNIYLNTSIPEPLAIIRSKWTQNDLFGGSYSYVSYEQAQSRIRHSDLSIPVIKDGKIRIQFAGEATHHQMFQTAVGALLSGRRESDRIIYNI</sequence>